<evidence type="ECO:0000256" key="2">
    <source>
        <dbReference type="ARBA" id="ARBA00023125"/>
    </source>
</evidence>
<keyword evidence="7" id="KW-1185">Reference proteome</keyword>
<dbReference type="SMART" id="SM00066">
    <property type="entry name" value="GAL4"/>
    <property type="match status" value="1"/>
</dbReference>
<dbReference type="GO" id="GO:0003677">
    <property type="term" value="F:DNA binding"/>
    <property type="evidence" value="ECO:0007669"/>
    <property type="project" value="UniProtKB-KW"/>
</dbReference>
<dbReference type="Pfam" id="PF11951">
    <property type="entry name" value="Fungal_trans_2"/>
    <property type="match status" value="1"/>
</dbReference>
<gene>
    <name evidence="6" type="ORF">TRUGW13939_02549</name>
</gene>
<keyword evidence="1" id="KW-0805">Transcription regulation</keyword>
<accession>A0A7H8QNN2</accession>
<dbReference type="KEGG" id="trg:TRUGW13939_02549"/>
<dbReference type="GO" id="GO:0008270">
    <property type="term" value="F:zinc ion binding"/>
    <property type="evidence" value="ECO:0007669"/>
    <property type="project" value="InterPro"/>
</dbReference>
<reference evidence="7" key="1">
    <citation type="submission" date="2020-06" db="EMBL/GenBank/DDBJ databases">
        <title>A chromosome-scale genome assembly of Talaromyces rugulosus W13939.</title>
        <authorList>
            <person name="Wang B."/>
            <person name="Guo L."/>
            <person name="Ye K."/>
            <person name="Wang L."/>
        </authorList>
    </citation>
    <scope>NUCLEOTIDE SEQUENCE [LARGE SCALE GENOMIC DNA]</scope>
    <source>
        <strain evidence="7">W13939</strain>
    </source>
</reference>
<proteinExistence type="predicted"/>
<keyword evidence="2" id="KW-0238">DNA-binding</keyword>
<keyword evidence="3" id="KW-0804">Transcription</keyword>
<keyword evidence="4" id="KW-0539">Nucleus</keyword>
<dbReference type="PROSITE" id="PS50048">
    <property type="entry name" value="ZN2_CY6_FUNGAL_2"/>
    <property type="match status" value="1"/>
</dbReference>
<dbReference type="InterPro" id="IPR036864">
    <property type="entry name" value="Zn2-C6_fun-type_DNA-bd_sf"/>
</dbReference>
<dbReference type="GO" id="GO:0000981">
    <property type="term" value="F:DNA-binding transcription factor activity, RNA polymerase II-specific"/>
    <property type="evidence" value="ECO:0007669"/>
    <property type="project" value="InterPro"/>
</dbReference>
<evidence type="ECO:0000256" key="1">
    <source>
        <dbReference type="ARBA" id="ARBA00023015"/>
    </source>
</evidence>
<dbReference type="AlphaFoldDB" id="A0A7H8QNN2"/>
<sequence length="523" mass="59349">MPNISVGKRALLGRPCLTCQQRKIKCDRGKPTCERCVKAGFKCDGYPVEPFVHVVPTPRNGQSNKITLKRVRNSNNNHTPIEEKPKRAQEKLQLKSLTEKINMAPENRTQVLSYFLERYMPASMTSYRTFETPSAWIKDLPNLLGRWEILDTALTALCLAYIGDLHHDKTHLQESQRFYSSVLRKMGSLPLESIKSANEGVLATTMIMAMYELFHCTYRGLQGWMFHVKGACRLLQLRGPPSQELPLNLSLYSRIRITAVWDAYGTRKALFLAQPEWQGLSETPHDHLLDLLVFIPGLLERSDNMTAAVNESRGMNNVELFSVDDLLGCWLAIHHRLTNWYSEFDAQESAGLFKIGPLEPNNHPYLEENPELHAVFPQVVTFKDTYIAQIMLLYWFSQVIIHTATTKLYGIRENHRASINAKFVSKNHKRVHNEDMEDAEKMGGYYATKICQSIASLREGYGFQIAMVPLWAAQQFFDASGDAEKFLWCQEVLKGFGKVGGFVLAAALGILTPKQYPGITSSV</sequence>
<evidence type="ECO:0000256" key="3">
    <source>
        <dbReference type="ARBA" id="ARBA00023163"/>
    </source>
</evidence>
<dbReference type="EMBL" id="CP055899">
    <property type="protein sequence ID" value="QKX55456.1"/>
    <property type="molecule type" value="Genomic_DNA"/>
</dbReference>
<evidence type="ECO:0000259" key="5">
    <source>
        <dbReference type="PROSITE" id="PS50048"/>
    </source>
</evidence>
<feature type="domain" description="Zn(2)-C6 fungal-type" evidence="5">
    <location>
        <begin position="15"/>
        <end position="43"/>
    </location>
</feature>
<dbReference type="InterPro" id="IPR021858">
    <property type="entry name" value="Fun_TF"/>
</dbReference>
<name>A0A7H8QNN2_TALRU</name>
<dbReference type="PANTHER" id="PTHR38111">
    <property type="entry name" value="ZN(2)-C6 FUNGAL-TYPE DOMAIN-CONTAINING PROTEIN-RELATED"/>
    <property type="match status" value="1"/>
</dbReference>
<dbReference type="OrthoDB" id="4491390at2759"/>
<dbReference type="Pfam" id="PF00172">
    <property type="entry name" value="Zn_clus"/>
    <property type="match status" value="1"/>
</dbReference>
<dbReference type="Proteomes" id="UP000509510">
    <property type="component" value="Chromosome II"/>
</dbReference>
<dbReference type="CDD" id="cd00067">
    <property type="entry name" value="GAL4"/>
    <property type="match status" value="1"/>
</dbReference>
<protein>
    <recommendedName>
        <fullName evidence="5">Zn(2)-C6 fungal-type domain-containing protein</fullName>
    </recommendedName>
</protein>
<dbReference type="Gene3D" id="4.10.240.10">
    <property type="entry name" value="Zn(2)-C6 fungal-type DNA-binding domain"/>
    <property type="match status" value="1"/>
</dbReference>
<dbReference type="InterPro" id="IPR053178">
    <property type="entry name" value="Osmoadaptation_assoc"/>
</dbReference>
<organism evidence="6 7">
    <name type="scientific">Talaromyces rugulosus</name>
    <name type="common">Penicillium rugulosum</name>
    <dbReference type="NCBI Taxonomy" id="121627"/>
    <lineage>
        <taxon>Eukaryota</taxon>
        <taxon>Fungi</taxon>
        <taxon>Dikarya</taxon>
        <taxon>Ascomycota</taxon>
        <taxon>Pezizomycotina</taxon>
        <taxon>Eurotiomycetes</taxon>
        <taxon>Eurotiomycetidae</taxon>
        <taxon>Eurotiales</taxon>
        <taxon>Trichocomaceae</taxon>
        <taxon>Talaromyces</taxon>
        <taxon>Talaromyces sect. Islandici</taxon>
    </lineage>
</organism>
<dbReference type="RefSeq" id="XP_035341635.1">
    <property type="nucleotide sequence ID" value="XM_035485742.1"/>
</dbReference>
<dbReference type="SUPFAM" id="SSF57701">
    <property type="entry name" value="Zn2/Cys6 DNA-binding domain"/>
    <property type="match status" value="1"/>
</dbReference>
<evidence type="ECO:0000313" key="7">
    <source>
        <dbReference type="Proteomes" id="UP000509510"/>
    </source>
</evidence>
<dbReference type="PANTHER" id="PTHR38111:SF6">
    <property type="entry name" value="FINGER DOMAIN PROTEIN, PUTATIVE (AFU_ORTHOLOGUE AFUA_8G01940)-RELATED"/>
    <property type="match status" value="1"/>
</dbReference>
<dbReference type="GeneID" id="55990057"/>
<evidence type="ECO:0000313" key="6">
    <source>
        <dbReference type="EMBL" id="QKX55456.1"/>
    </source>
</evidence>
<evidence type="ECO:0000256" key="4">
    <source>
        <dbReference type="ARBA" id="ARBA00023242"/>
    </source>
</evidence>
<dbReference type="InterPro" id="IPR001138">
    <property type="entry name" value="Zn2Cys6_DnaBD"/>
</dbReference>